<feature type="transmembrane region" description="Helical" evidence="1">
    <location>
        <begin position="162"/>
        <end position="181"/>
    </location>
</feature>
<accession>A0A9P5NM40</accession>
<feature type="transmembrane region" description="Helical" evidence="1">
    <location>
        <begin position="41"/>
        <end position="59"/>
    </location>
</feature>
<gene>
    <name evidence="2" type="ORF">CPB84DRAFT_1783743</name>
</gene>
<feature type="transmembrane region" description="Helical" evidence="1">
    <location>
        <begin position="79"/>
        <end position="102"/>
    </location>
</feature>
<reference evidence="2" key="1">
    <citation type="submission" date="2020-11" db="EMBL/GenBank/DDBJ databases">
        <authorList>
            <consortium name="DOE Joint Genome Institute"/>
            <person name="Ahrendt S."/>
            <person name="Riley R."/>
            <person name="Andreopoulos W."/>
            <person name="LaButti K."/>
            <person name="Pangilinan J."/>
            <person name="Ruiz-duenas F.J."/>
            <person name="Barrasa J.M."/>
            <person name="Sanchez-Garcia M."/>
            <person name="Camarero S."/>
            <person name="Miyauchi S."/>
            <person name="Serrano A."/>
            <person name="Linde D."/>
            <person name="Babiker R."/>
            <person name="Drula E."/>
            <person name="Ayuso-Fernandez I."/>
            <person name="Pacheco R."/>
            <person name="Padilla G."/>
            <person name="Ferreira P."/>
            <person name="Barriuso J."/>
            <person name="Kellner H."/>
            <person name="Castanera R."/>
            <person name="Alfaro M."/>
            <person name="Ramirez L."/>
            <person name="Pisabarro A.G."/>
            <person name="Kuo A."/>
            <person name="Tritt A."/>
            <person name="Lipzen A."/>
            <person name="He G."/>
            <person name="Yan M."/>
            <person name="Ng V."/>
            <person name="Cullen D."/>
            <person name="Martin F."/>
            <person name="Rosso M.-N."/>
            <person name="Henrissat B."/>
            <person name="Hibbett D."/>
            <person name="Martinez A.T."/>
            <person name="Grigoriev I.V."/>
        </authorList>
    </citation>
    <scope>NUCLEOTIDE SEQUENCE</scope>
    <source>
        <strain evidence="2">AH 44721</strain>
    </source>
</reference>
<sequence length="281" mass="30880">MSRAALAVFNVVVFLGLALLIAILATACFSRGSERIHRTATWFTLLSSGVLLNIVQVLVIGQQVGLAPNRPICIAQGILIYPTTSFFALMCTSHIIQLYLLTRTGSLSLPPTDILWLNIVPISLSFLIFILATIIGLLDRSQVQRDPSGFRCHIANPKAPDITIAVSITGGVIVLVLEGLVVAKLVHNRALYYGMLSRNTLYIRTCIFNAILFVAMLFGLWQPKNMTPSDKYVVSNITLAILPLALGLMFGTQTDILSAWIFWKRNKSSYPDLIMTPATFV</sequence>
<evidence type="ECO:0000313" key="2">
    <source>
        <dbReference type="EMBL" id="KAF8892335.1"/>
    </source>
</evidence>
<dbReference type="AlphaFoldDB" id="A0A9P5NM40"/>
<evidence type="ECO:0000256" key="1">
    <source>
        <dbReference type="SAM" id="Phobius"/>
    </source>
</evidence>
<keyword evidence="1" id="KW-0812">Transmembrane</keyword>
<dbReference type="EMBL" id="JADNYJ010000069">
    <property type="protein sequence ID" value="KAF8892335.1"/>
    <property type="molecule type" value="Genomic_DNA"/>
</dbReference>
<dbReference type="Proteomes" id="UP000724874">
    <property type="component" value="Unassembled WGS sequence"/>
</dbReference>
<keyword evidence="1" id="KW-0472">Membrane</keyword>
<organism evidence="2 3">
    <name type="scientific">Gymnopilus junonius</name>
    <name type="common">Spectacular rustgill mushroom</name>
    <name type="synonym">Gymnopilus spectabilis subsp. junonius</name>
    <dbReference type="NCBI Taxonomy" id="109634"/>
    <lineage>
        <taxon>Eukaryota</taxon>
        <taxon>Fungi</taxon>
        <taxon>Dikarya</taxon>
        <taxon>Basidiomycota</taxon>
        <taxon>Agaricomycotina</taxon>
        <taxon>Agaricomycetes</taxon>
        <taxon>Agaricomycetidae</taxon>
        <taxon>Agaricales</taxon>
        <taxon>Agaricineae</taxon>
        <taxon>Hymenogastraceae</taxon>
        <taxon>Gymnopilus</taxon>
    </lineage>
</organism>
<dbReference type="OrthoDB" id="3051530at2759"/>
<feature type="transmembrane region" description="Helical" evidence="1">
    <location>
        <begin position="201"/>
        <end position="221"/>
    </location>
</feature>
<comment type="caution">
    <text evidence="2">The sequence shown here is derived from an EMBL/GenBank/DDBJ whole genome shotgun (WGS) entry which is preliminary data.</text>
</comment>
<feature type="transmembrane region" description="Helical" evidence="1">
    <location>
        <begin position="6"/>
        <end position="29"/>
    </location>
</feature>
<keyword evidence="1" id="KW-1133">Transmembrane helix</keyword>
<name>A0A9P5NM40_GYMJU</name>
<feature type="transmembrane region" description="Helical" evidence="1">
    <location>
        <begin position="114"/>
        <end position="138"/>
    </location>
</feature>
<feature type="transmembrane region" description="Helical" evidence="1">
    <location>
        <begin position="241"/>
        <end position="263"/>
    </location>
</feature>
<dbReference type="PROSITE" id="PS51257">
    <property type="entry name" value="PROKAR_LIPOPROTEIN"/>
    <property type="match status" value="1"/>
</dbReference>
<keyword evidence="3" id="KW-1185">Reference proteome</keyword>
<protein>
    <submittedName>
        <fullName evidence="2">Uncharacterized protein</fullName>
    </submittedName>
</protein>
<evidence type="ECO:0000313" key="3">
    <source>
        <dbReference type="Proteomes" id="UP000724874"/>
    </source>
</evidence>
<proteinExistence type="predicted"/>